<dbReference type="AlphaFoldDB" id="A0A2H0RH96"/>
<protein>
    <recommendedName>
        <fullName evidence="3">Glycosyl transferase family 1 domain-containing protein</fullName>
    </recommendedName>
</protein>
<name>A0A2H0RH96_9BACT</name>
<accession>A0A2H0RH96</accession>
<organism evidence="1 2">
    <name type="scientific">Candidatus Vogelbacteria bacterium CG10_big_fil_rev_8_21_14_0_10_49_38</name>
    <dbReference type="NCBI Taxonomy" id="1975043"/>
    <lineage>
        <taxon>Bacteria</taxon>
        <taxon>Candidatus Vogeliibacteriota</taxon>
    </lineage>
</organism>
<evidence type="ECO:0000313" key="2">
    <source>
        <dbReference type="Proteomes" id="UP000230431"/>
    </source>
</evidence>
<dbReference type="Proteomes" id="UP000230431">
    <property type="component" value="Unassembled WGS sequence"/>
</dbReference>
<evidence type="ECO:0008006" key="3">
    <source>
        <dbReference type="Google" id="ProtNLM"/>
    </source>
</evidence>
<evidence type="ECO:0000313" key="1">
    <source>
        <dbReference type="EMBL" id="PIR45931.1"/>
    </source>
</evidence>
<reference evidence="1 2" key="1">
    <citation type="submission" date="2017-09" db="EMBL/GenBank/DDBJ databases">
        <title>Depth-based differentiation of microbial function through sediment-hosted aquifers and enrichment of novel symbionts in the deep terrestrial subsurface.</title>
        <authorList>
            <person name="Probst A.J."/>
            <person name="Ladd B."/>
            <person name="Jarett J.K."/>
            <person name="Geller-Mcgrath D.E."/>
            <person name="Sieber C.M."/>
            <person name="Emerson J.B."/>
            <person name="Anantharaman K."/>
            <person name="Thomas B.C."/>
            <person name="Malmstrom R."/>
            <person name="Stieglmeier M."/>
            <person name="Klingl A."/>
            <person name="Woyke T."/>
            <person name="Ryan C.M."/>
            <person name="Banfield J.F."/>
        </authorList>
    </citation>
    <scope>NUCLEOTIDE SEQUENCE [LARGE SCALE GENOMIC DNA]</scope>
    <source>
        <strain evidence="1">CG10_big_fil_rev_8_21_14_0_10_49_38</strain>
    </source>
</reference>
<sequence>MWQKAADILILPNTAKKDISKYYTSPMKLFEYMASGTPIVASDIPSIREIVDDASATFFTPDDPADLKEKIQATLADTKCAQEKAVNAYKTAREHDWNARAKRIISHITV</sequence>
<dbReference type="Pfam" id="PF13692">
    <property type="entry name" value="Glyco_trans_1_4"/>
    <property type="match status" value="1"/>
</dbReference>
<comment type="caution">
    <text evidence="1">The sequence shown here is derived from an EMBL/GenBank/DDBJ whole genome shotgun (WGS) entry which is preliminary data.</text>
</comment>
<dbReference type="Gene3D" id="3.40.50.2000">
    <property type="entry name" value="Glycogen Phosphorylase B"/>
    <property type="match status" value="1"/>
</dbReference>
<dbReference type="EMBL" id="PCYK01000020">
    <property type="protein sequence ID" value="PIR45931.1"/>
    <property type="molecule type" value="Genomic_DNA"/>
</dbReference>
<dbReference type="PANTHER" id="PTHR12526">
    <property type="entry name" value="GLYCOSYLTRANSFERASE"/>
    <property type="match status" value="1"/>
</dbReference>
<dbReference type="SUPFAM" id="SSF53756">
    <property type="entry name" value="UDP-Glycosyltransferase/glycogen phosphorylase"/>
    <property type="match status" value="1"/>
</dbReference>
<gene>
    <name evidence="1" type="ORF">COV08_02485</name>
</gene>
<proteinExistence type="predicted"/>